<dbReference type="PROSITE" id="PS00455">
    <property type="entry name" value="AMP_BINDING"/>
    <property type="match status" value="1"/>
</dbReference>
<dbReference type="InterPro" id="IPR045851">
    <property type="entry name" value="AMP-bd_C_sf"/>
</dbReference>
<feature type="binding site" evidence="6">
    <location>
        <begin position="389"/>
        <end position="391"/>
    </location>
    <ligand>
        <name>ATP</name>
        <dbReference type="ChEBI" id="CHEBI:30616"/>
    </ligand>
</feature>
<proteinExistence type="inferred from homology"/>
<comment type="cofactor">
    <cofactor evidence="6">
        <name>Mg(2+)</name>
        <dbReference type="ChEBI" id="CHEBI:18420"/>
    </cofactor>
</comment>
<feature type="binding site" evidence="6">
    <location>
        <position position="313"/>
    </location>
    <ligand>
        <name>CoA</name>
        <dbReference type="ChEBI" id="CHEBI:57287"/>
    </ligand>
</feature>
<comment type="PTM">
    <text evidence="6">Acetylated. Deacetylation by the SIR2-homolog deacetylase activates the enzyme.</text>
</comment>
<dbReference type="NCBIfam" id="TIGR02188">
    <property type="entry name" value="Ac_CoA_lig_AcsA"/>
    <property type="match status" value="1"/>
</dbReference>
<evidence type="ECO:0000256" key="3">
    <source>
        <dbReference type="ARBA" id="ARBA00022741"/>
    </source>
</evidence>
<feature type="domain" description="AMP-binding enzyme C-terminal" evidence="8">
    <location>
        <begin position="532"/>
        <end position="613"/>
    </location>
</feature>
<feature type="domain" description="AMP-dependent synthetase/ligase" evidence="7">
    <location>
        <begin position="90"/>
        <end position="479"/>
    </location>
</feature>
<comment type="caution">
    <text evidence="6">Lacks conserved residue(s) required for the propagation of feature annotation.</text>
</comment>
<dbReference type="Gene3D" id="3.40.50.12780">
    <property type="entry name" value="N-terminal domain of ligase-like"/>
    <property type="match status" value="1"/>
</dbReference>
<evidence type="ECO:0000256" key="1">
    <source>
        <dbReference type="ARBA" id="ARBA00006432"/>
    </source>
</evidence>
<evidence type="ECO:0000256" key="4">
    <source>
        <dbReference type="ARBA" id="ARBA00022840"/>
    </source>
</evidence>
<dbReference type="InterPro" id="IPR020845">
    <property type="entry name" value="AMP-binding_CS"/>
</dbReference>
<feature type="binding site" evidence="6">
    <location>
        <position position="538"/>
    </location>
    <ligand>
        <name>Mg(2+)</name>
        <dbReference type="ChEBI" id="CHEBI:18420"/>
    </ligand>
</feature>
<dbReference type="CDD" id="cd05966">
    <property type="entry name" value="ACS"/>
    <property type="match status" value="1"/>
</dbReference>
<feature type="binding site" evidence="6">
    <location>
        <begin position="193"/>
        <end position="196"/>
    </location>
    <ligand>
        <name>CoA</name>
        <dbReference type="ChEBI" id="CHEBI:57287"/>
    </ligand>
</feature>
<protein>
    <recommendedName>
        <fullName evidence="6">Acetyl-coenzyme A synthetase</fullName>
        <shortName evidence="6">AcCoA synthetase</shortName>
        <shortName evidence="6">Acs</shortName>
        <ecNumber evidence="6">6.2.1.1</ecNumber>
    </recommendedName>
    <alternativeName>
        <fullName evidence="6">Acetate--CoA ligase</fullName>
    </alternativeName>
    <alternativeName>
        <fullName evidence="6">Acyl-activating enzyme</fullName>
    </alternativeName>
</protein>
<dbReference type="EMBL" id="JBHSTP010000001">
    <property type="protein sequence ID" value="MFC6354675.1"/>
    <property type="molecule type" value="Genomic_DNA"/>
</dbReference>
<dbReference type="Pfam" id="PF00501">
    <property type="entry name" value="AMP-binding"/>
    <property type="match status" value="1"/>
</dbReference>
<evidence type="ECO:0000259" key="7">
    <source>
        <dbReference type="Pfam" id="PF00501"/>
    </source>
</evidence>
<dbReference type="EC" id="6.2.1.1" evidence="6"/>
<feature type="binding site" evidence="6">
    <location>
        <begin position="413"/>
        <end position="418"/>
    </location>
    <ligand>
        <name>ATP</name>
        <dbReference type="ChEBI" id="CHEBI:30616"/>
    </ligand>
</feature>
<dbReference type="InterPro" id="IPR000873">
    <property type="entry name" value="AMP-dep_synth/lig_dom"/>
</dbReference>
<dbReference type="PANTHER" id="PTHR24095">
    <property type="entry name" value="ACETYL-COENZYME A SYNTHETASE"/>
    <property type="match status" value="1"/>
</dbReference>
<dbReference type="Pfam" id="PF13193">
    <property type="entry name" value="AMP-binding_C"/>
    <property type="match status" value="1"/>
</dbReference>
<keyword evidence="6" id="KW-0479">Metal-binding</keyword>
<dbReference type="NCBIfam" id="NF001208">
    <property type="entry name" value="PRK00174.1"/>
    <property type="match status" value="1"/>
</dbReference>
<dbReference type="InterPro" id="IPR011904">
    <property type="entry name" value="Ac_CoA_lig"/>
</dbReference>
<keyword evidence="5 6" id="KW-0007">Acetylation</keyword>
<dbReference type="Gene3D" id="3.30.300.30">
    <property type="match status" value="1"/>
</dbReference>
<reference evidence="11" key="1">
    <citation type="journal article" date="2019" name="Int. J. Syst. Evol. Microbiol.">
        <title>The Global Catalogue of Microorganisms (GCM) 10K type strain sequencing project: providing services to taxonomists for standard genome sequencing and annotation.</title>
        <authorList>
            <consortium name="The Broad Institute Genomics Platform"/>
            <consortium name="The Broad Institute Genome Sequencing Center for Infectious Disease"/>
            <person name="Wu L."/>
            <person name="Ma J."/>
        </authorList>
    </citation>
    <scope>NUCLEOTIDE SEQUENCE [LARGE SCALE GENOMIC DNA]</scope>
    <source>
        <strain evidence="11">CCUG 43304</strain>
    </source>
</reference>
<comment type="catalytic activity">
    <reaction evidence="6">
        <text>acetate + ATP + CoA = acetyl-CoA + AMP + diphosphate</text>
        <dbReference type="Rhea" id="RHEA:23176"/>
        <dbReference type="ChEBI" id="CHEBI:30089"/>
        <dbReference type="ChEBI" id="CHEBI:30616"/>
        <dbReference type="ChEBI" id="CHEBI:33019"/>
        <dbReference type="ChEBI" id="CHEBI:57287"/>
        <dbReference type="ChEBI" id="CHEBI:57288"/>
        <dbReference type="ChEBI" id="CHEBI:456215"/>
        <dbReference type="EC" id="6.2.1.1"/>
    </reaction>
</comment>
<comment type="similarity">
    <text evidence="1 6">Belongs to the ATP-dependent AMP-binding enzyme family.</text>
</comment>
<dbReference type="Pfam" id="PF16177">
    <property type="entry name" value="ACAS_N"/>
    <property type="match status" value="1"/>
</dbReference>
<evidence type="ECO:0000256" key="5">
    <source>
        <dbReference type="ARBA" id="ARBA00022990"/>
    </source>
</evidence>
<evidence type="ECO:0000256" key="6">
    <source>
        <dbReference type="HAMAP-Rule" id="MF_01123"/>
    </source>
</evidence>
<keyword evidence="2 6" id="KW-0436">Ligase</keyword>
<evidence type="ECO:0000313" key="11">
    <source>
        <dbReference type="Proteomes" id="UP001596306"/>
    </source>
</evidence>
<accession>A0ABW1VC38</accession>
<evidence type="ECO:0000256" key="2">
    <source>
        <dbReference type="ARBA" id="ARBA00022598"/>
    </source>
</evidence>
<feature type="binding site" evidence="6">
    <location>
        <position position="501"/>
    </location>
    <ligand>
        <name>ATP</name>
        <dbReference type="ChEBI" id="CHEBI:30616"/>
    </ligand>
</feature>
<comment type="caution">
    <text evidence="10">The sequence shown here is derived from an EMBL/GenBank/DDBJ whole genome shotgun (WGS) entry which is preliminary data.</text>
</comment>
<feature type="binding site" evidence="6">
    <location>
        <position position="524"/>
    </location>
    <ligand>
        <name>CoA</name>
        <dbReference type="ChEBI" id="CHEBI:57287"/>
    </ligand>
</feature>
<organism evidence="10 11">
    <name type="scientific">Luethyella okanaganae</name>
    <dbReference type="NCBI Taxonomy" id="69372"/>
    <lineage>
        <taxon>Bacteria</taxon>
        <taxon>Bacillati</taxon>
        <taxon>Actinomycetota</taxon>
        <taxon>Actinomycetes</taxon>
        <taxon>Micrococcales</taxon>
        <taxon>Microbacteriaceae</taxon>
        <taxon>Luethyella</taxon>
    </lineage>
</organism>
<keyword evidence="11" id="KW-1185">Reference proteome</keyword>
<dbReference type="GO" id="GO:0003987">
    <property type="term" value="F:acetate-CoA ligase activity"/>
    <property type="evidence" value="ECO:0007669"/>
    <property type="project" value="UniProtKB-EC"/>
</dbReference>
<feature type="domain" description="Acetyl-coenzyme A synthetase N-terminal" evidence="9">
    <location>
        <begin position="30"/>
        <end position="83"/>
    </location>
</feature>
<dbReference type="InterPro" id="IPR042099">
    <property type="entry name" value="ANL_N_sf"/>
</dbReference>
<evidence type="ECO:0000259" key="8">
    <source>
        <dbReference type="Pfam" id="PF13193"/>
    </source>
</evidence>
<feature type="binding site" evidence="6">
    <location>
        <position position="540"/>
    </location>
    <ligand>
        <name>Mg(2+)</name>
        <dbReference type="ChEBI" id="CHEBI:18420"/>
    </ligand>
</feature>
<feature type="binding site" evidence="6">
    <location>
        <position position="516"/>
    </location>
    <ligand>
        <name>ATP</name>
        <dbReference type="ChEBI" id="CHEBI:30616"/>
    </ligand>
</feature>
<name>A0ABW1VC38_9MICO</name>
<keyword evidence="4 6" id="KW-0067">ATP-binding</keyword>
<comment type="function">
    <text evidence="6">Catalyzes the conversion of acetate into acetyl-CoA (AcCoA), an essential intermediate at the junction of anabolic and catabolic pathways. AcsA undergoes a two-step reaction. In the first half reaction, AcsA combines acetate with ATP to form acetyl-adenylate (AcAMP) intermediate. In the second half reaction, it can then transfer the acetyl group from AcAMP to the sulfhydryl group of CoA, forming the product AcCoA.</text>
</comment>
<gene>
    <name evidence="10" type="primary">acs</name>
    <name evidence="6" type="synonym">acsA</name>
    <name evidence="10" type="ORF">ACFQB0_00925</name>
</gene>
<dbReference type="Proteomes" id="UP001596306">
    <property type="component" value="Unassembled WGS sequence"/>
</dbReference>
<dbReference type="PANTHER" id="PTHR24095:SF14">
    <property type="entry name" value="ACETYL-COENZYME A SYNTHETASE 1"/>
    <property type="match status" value="1"/>
</dbReference>
<feature type="binding site" evidence="6">
    <location>
        <position position="527"/>
    </location>
    <ligand>
        <name>ATP</name>
        <dbReference type="ChEBI" id="CHEBI:30616"/>
    </ligand>
</feature>
<dbReference type="InterPro" id="IPR025110">
    <property type="entry name" value="AMP-bd_C"/>
</dbReference>
<dbReference type="RefSeq" id="WP_386726399.1">
    <property type="nucleotide sequence ID" value="NZ_JBHSTP010000001.1"/>
</dbReference>
<dbReference type="HAMAP" id="MF_01123">
    <property type="entry name" value="Ac_CoA_synth"/>
    <property type="match status" value="1"/>
</dbReference>
<sequence length="648" mass="71116">MSVQIDHNLEEIRRFRPSPEFAAQAVASLALYDAAKADRLGFWAAQAKELLHWHRPFTRTLDWTNPPFAKWFDDGELNVAYNCLDRHVEAGNGNRIALHWEGEPGDSRDYSYAELTAEVKKAANLLTSLGVSAGDRVAIYLPMIPEAVISMLAVARIGAVHSVVFGGFSAESLRTRIDDASASIVITADGGYRKGKVFPLKTTVDTALADGESTVRNVLVVKRGGNEVEWTEGRDLWWRDELAAVDAEHVAKGFPAEHPLFILYTSGTTGKPKGILHTSGGYLTQTAFTHKNVFDLHPEKDVFWCTADIGWITGHSYVVYGPLANGATQVLFEGTPDSPHPGRWWEIIEKYKVSIFYTAPTAIRSFMKLGRQIPQEFNLRSLRLLGSVGEPINPEAWIWYRHVIGGGSIPVVDTWWQTETGAIMISALPGITDLKPGSAQTPVPGIEIEVLDDNGAPVSEGGGLLVVSEPWPSMLRGIWGDPERFTETYWEKFGDRYFAGDGARIDEDGDIWLLGRVDDVMNVSGHRLSTAEIESSLVAHPLTAEAAVVGASDETTGQAVVAFVILKASQEDAVSPEEASVLLRAHVARQIGAIARPREVFIVNELPKTRSGKIMRRLLRDLAEGREIGDTTTLSDASVMQVISDKVR</sequence>
<feature type="modified residue" description="N6-acetyllysine" evidence="6">
    <location>
        <position position="613"/>
    </location>
</feature>
<dbReference type="SUPFAM" id="SSF56801">
    <property type="entry name" value="Acetyl-CoA synthetase-like"/>
    <property type="match status" value="1"/>
</dbReference>
<evidence type="ECO:0000259" key="9">
    <source>
        <dbReference type="Pfam" id="PF16177"/>
    </source>
</evidence>
<evidence type="ECO:0000313" key="10">
    <source>
        <dbReference type="EMBL" id="MFC6354675.1"/>
    </source>
</evidence>
<keyword evidence="3 6" id="KW-0547">Nucleotide-binding</keyword>
<keyword evidence="6" id="KW-0460">Magnesium</keyword>
<dbReference type="InterPro" id="IPR032387">
    <property type="entry name" value="ACAS_N"/>
</dbReference>